<dbReference type="HOGENOM" id="CLU_027506_2_0_1"/>
<feature type="region of interest" description="Disordered" evidence="14">
    <location>
        <begin position="283"/>
        <end position="311"/>
    </location>
</feature>
<dbReference type="PROSITE" id="PS51762">
    <property type="entry name" value="GH16_2"/>
    <property type="match status" value="1"/>
</dbReference>
<evidence type="ECO:0000256" key="13">
    <source>
        <dbReference type="ARBA" id="ARBA00093308"/>
    </source>
</evidence>
<keyword evidence="9" id="KW-0325">Glycoprotein</keyword>
<evidence type="ECO:0000259" key="16">
    <source>
        <dbReference type="PROSITE" id="PS51762"/>
    </source>
</evidence>
<keyword evidence="5" id="KW-0808">Transferase</keyword>
<dbReference type="VEuPathDB" id="FungiDB:PV09_05699"/>
<evidence type="ECO:0000256" key="14">
    <source>
        <dbReference type="SAM" id="MobiDB-lite"/>
    </source>
</evidence>
<dbReference type="InterPro" id="IPR050546">
    <property type="entry name" value="Glycosyl_Hydrlase_16"/>
</dbReference>
<keyword evidence="4" id="KW-0328">Glycosyltransferase</keyword>
<dbReference type="InParanoid" id="A0A0D1YR65"/>
<dbReference type="Gene3D" id="2.60.120.200">
    <property type="match status" value="1"/>
</dbReference>
<organism evidence="17 18">
    <name type="scientific">Verruconis gallopava</name>
    <dbReference type="NCBI Taxonomy" id="253628"/>
    <lineage>
        <taxon>Eukaryota</taxon>
        <taxon>Fungi</taxon>
        <taxon>Dikarya</taxon>
        <taxon>Ascomycota</taxon>
        <taxon>Pezizomycotina</taxon>
        <taxon>Dothideomycetes</taxon>
        <taxon>Pleosporomycetidae</taxon>
        <taxon>Venturiales</taxon>
        <taxon>Sympoventuriaceae</taxon>
        <taxon>Verruconis</taxon>
    </lineage>
</organism>
<evidence type="ECO:0000256" key="6">
    <source>
        <dbReference type="ARBA" id="ARBA00022729"/>
    </source>
</evidence>
<gene>
    <name evidence="17" type="ORF">PV09_05699</name>
</gene>
<keyword evidence="7" id="KW-0378">Hydrolase</keyword>
<dbReference type="SUPFAM" id="SSF49899">
    <property type="entry name" value="Concanavalin A-like lectins/glucanases"/>
    <property type="match status" value="1"/>
</dbReference>
<dbReference type="AlphaFoldDB" id="A0A0D1YR65"/>
<evidence type="ECO:0000256" key="4">
    <source>
        <dbReference type="ARBA" id="ARBA00022676"/>
    </source>
</evidence>
<dbReference type="STRING" id="253628.A0A0D1YR65"/>
<evidence type="ECO:0000256" key="3">
    <source>
        <dbReference type="ARBA" id="ARBA00012729"/>
    </source>
</evidence>
<keyword evidence="6 15" id="KW-0732">Signal</keyword>
<name>A0A0D1YR65_9PEZI</name>
<dbReference type="GO" id="GO:0031505">
    <property type="term" value="P:fungal-type cell wall organization"/>
    <property type="evidence" value="ECO:0007669"/>
    <property type="project" value="TreeGrafter"/>
</dbReference>
<dbReference type="Proteomes" id="UP000053259">
    <property type="component" value="Unassembled WGS sequence"/>
</dbReference>
<evidence type="ECO:0000313" key="17">
    <source>
        <dbReference type="EMBL" id="KIW03047.1"/>
    </source>
</evidence>
<keyword evidence="11" id="KW-0961">Cell wall biogenesis/degradation</keyword>
<evidence type="ECO:0000256" key="8">
    <source>
        <dbReference type="ARBA" id="ARBA00023136"/>
    </source>
</evidence>
<evidence type="ECO:0000256" key="15">
    <source>
        <dbReference type="SAM" id="SignalP"/>
    </source>
</evidence>
<protein>
    <recommendedName>
        <fullName evidence="3">chitinase</fullName>
        <ecNumber evidence="3">3.2.1.14</ecNumber>
    </recommendedName>
</protein>
<dbReference type="InterPro" id="IPR013320">
    <property type="entry name" value="ConA-like_dom_sf"/>
</dbReference>
<dbReference type="GO" id="GO:0008843">
    <property type="term" value="F:endochitinase activity"/>
    <property type="evidence" value="ECO:0007669"/>
    <property type="project" value="UniProtKB-EC"/>
</dbReference>
<dbReference type="GO" id="GO:0005975">
    <property type="term" value="P:carbohydrate metabolic process"/>
    <property type="evidence" value="ECO:0007669"/>
    <property type="project" value="InterPro"/>
</dbReference>
<evidence type="ECO:0000256" key="2">
    <source>
        <dbReference type="ARBA" id="ARBA00004370"/>
    </source>
</evidence>
<dbReference type="PANTHER" id="PTHR10963">
    <property type="entry name" value="GLYCOSYL HYDROLASE-RELATED"/>
    <property type="match status" value="1"/>
</dbReference>
<sequence length="512" mass="53955">MPAMAPSIWRILGAASFLLQTVPSAAQTYTNCNPLTQGGCPADSALGRTVNIDFTSGASDSFTPQGNPTYDSNGVSFTVAKSGDSPQLTSKWYIMFGKVSVTLKAAPGTGIVSSVVLQSDCLDEIDWEWLGKDGNQVQTNYFGKGITGSYNRGAFQSNPGNQDGFITYTVEWTSEQIVWQISGQTVRVLTASAAEPGQYPQTPMQVKMGAWSGGDPSNSQGTIEWAGGYTDYSAGPYTMQVKSITVEDYSTGTQYEYVGTSGDWQDIKAVGGSVYSGAGSGTDSAAPAVTSVSTGQPIPFEGTHRSDSTYSTPSVYPWVPLASTLSTETATYTNYPGLPSGWTVTSSGKVVPPSSAPSPYPDVSSTSFVQPLPQASSSQVGSEEAYPTMMITARTLTWDSIPISTPAYQSTSYAESWKPPISPGYSYTYSYLTPQVSDTSALPSTLAYDTSAPSSTAVVHETTFSTVPQATSTSSTLAVPVQTASFAYSARRSSIYPAALLAFGMVASLFIL</sequence>
<accession>A0A0D1YR65</accession>
<dbReference type="RefSeq" id="XP_016212916.1">
    <property type="nucleotide sequence ID" value="XM_016359237.1"/>
</dbReference>
<feature type="domain" description="GH16" evidence="16">
    <location>
        <begin position="15"/>
        <end position="234"/>
    </location>
</feature>
<proteinExistence type="inferred from homology"/>
<dbReference type="EMBL" id="KN847546">
    <property type="protein sequence ID" value="KIW03047.1"/>
    <property type="molecule type" value="Genomic_DNA"/>
</dbReference>
<dbReference type="GO" id="GO:0009277">
    <property type="term" value="C:fungal-type cell wall"/>
    <property type="evidence" value="ECO:0007669"/>
    <property type="project" value="TreeGrafter"/>
</dbReference>
<evidence type="ECO:0000313" key="18">
    <source>
        <dbReference type="Proteomes" id="UP000053259"/>
    </source>
</evidence>
<dbReference type="CDD" id="cd02183">
    <property type="entry name" value="GH16_fungal_CRH1_transglycosylase"/>
    <property type="match status" value="1"/>
</dbReference>
<comment type="similarity">
    <text evidence="12">Belongs to the glycosyl hydrolase 16 family. CRH1 subfamily.</text>
</comment>
<evidence type="ECO:0000256" key="9">
    <source>
        <dbReference type="ARBA" id="ARBA00023180"/>
    </source>
</evidence>
<keyword evidence="10" id="KW-0326">Glycosidase</keyword>
<dbReference type="FunFam" id="2.60.120.200:FF:000152">
    <property type="entry name" value="Cell wall glucanase"/>
    <property type="match status" value="1"/>
</dbReference>
<dbReference type="InterPro" id="IPR000757">
    <property type="entry name" value="Beta-glucanase-like"/>
</dbReference>
<dbReference type="EC" id="3.2.1.14" evidence="3"/>
<dbReference type="GO" id="GO:0016757">
    <property type="term" value="F:glycosyltransferase activity"/>
    <property type="evidence" value="ECO:0007669"/>
    <property type="project" value="UniProtKB-KW"/>
</dbReference>
<comment type="subcellular location">
    <subcellularLocation>
        <location evidence="2">Membrane</location>
    </subcellularLocation>
</comment>
<keyword evidence="18" id="KW-1185">Reference proteome</keyword>
<evidence type="ECO:0000256" key="12">
    <source>
        <dbReference type="ARBA" id="ARBA00038074"/>
    </source>
</evidence>
<dbReference type="GeneID" id="27313672"/>
<dbReference type="GO" id="GO:0016020">
    <property type="term" value="C:membrane"/>
    <property type="evidence" value="ECO:0007669"/>
    <property type="project" value="UniProtKB-SubCell"/>
</dbReference>
<comment type="catalytic activity">
    <reaction evidence="1">
        <text>Random endo-hydrolysis of N-acetyl-beta-D-glucosaminide (1-&gt;4)-beta-linkages in chitin and chitodextrins.</text>
        <dbReference type="EC" id="3.2.1.14"/>
    </reaction>
</comment>
<feature type="signal peptide" evidence="15">
    <location>
        <begin position="1"/>
        <end position="26"/>
    </location>
</feature>
<evidence type="ECO:0000256" key="7">
    <source>
        <dbReference type="ARBA" id="ARBA00022801"/>
    </source>
</evidence>
<evidence type="ECO:0000256" key="10">
    <source>
        <dbReference type="ARBA" id="ARBA00023295"/>
    </source>
</evidence>
<keyword evidence="8" id="KW-0472">Membrane</keyword>
<evidence type="ECO:0000256" key="5">
    <source>
        <dbReference type="ARBA" id="ARBA00022679"/>
    </source>
</evidence>
<comment type="function">
    <text evidence="13">Dual chitinase/transglycosylase that plays a role in cell wall architecture. Chitinase and transglycosylase activities are coupled. Required for the polysaccharide cross-linking at the septa and the cell wall. More specifically, transfers chitin to 1,6-beta-glucan in the cell wall.</text>
</comment>
<reference evidence="17 18" key="1">
    <citation type="submission" date="2015-01" db="EMBL/GenBank/DDBJ databases">
        <title>The Genome Sequence of Ochroconis gallopava CBS43764.</title>
        <authorList>
            <consortium name="The Broad Institute Genomics Platform"/>
            <person name="Cuomo C."/>
            <person name="de Hoog S."/>
            <person name="Gorbushina A."/>
            <person name="Stielow B."/>
            <person name="Teixiera M."/>
            <person name="Abouelleil A."/>
            <person name="Chapman S.B."/>
            <person name="Priest M."/>
            <person name="Young S.K."/>
            <person name="Wortman J."/>
            <person name="Nusbaum C."/>
            <person name="Birren B."/>
        </authorList>
    </citation>
    <scope>NUCLEOTIDE SEQUENCE [LARGE SCALE GENOMIC DNA]</scope>
    <source>
        <strain evidence="17 18">CBS 43764</strain>
    </source>
</reference>
<dbReference type="OrthoDB" id="4781at2759"/>
<evidence type="ECO:0000256" key="1">
    <source>
        <dbReference type="ARBA" id="ARBA00000822"/>
    </source>
</evidence>
<evidence type="ECO:0000256" key="11">
    <source>
        <dbReference type="ARBA" id="ARBA00023316"/>
    </source>
</evidence>
<feature type="chain" id="PRO_5002237146" description="chitinase" evidence="15">
    <location>
        <begin position="27"/>
        <end position="512"/>
    </location>
</feature>
<dbReference type="Pfam" id="PF00722">
    <property type="entry name" value="Glyco_hydro_16"/>
    <property type="match status" value="1"/>
</dbReference>
<dbReference type="PANTHER" id="PTHR10963:SF68">
    <property type="entry name" value="GLYCOSIDASE CRH1-RELATED"/>
    <property type="match status" value="1"/>
</dbReference>